<gene>
    <name evidence="1" type="ORF">L6164_011291</name>
</gene>
<reference evidence="1 2" key="1">
    <citation type="journal article" date="2022" name="DNA Res.">
        <title>Chromosomal-level genome assembly of the orchid tree Bauhinia variegata (Leguminosae; Cercidoideae) supports the allotetraploid origin hypothesis of Bauhinia.</title>
        <authorList>
            <person name="Zhong Y."/>
            <person name="Chen Y."/>
            <person name="Zheng D."/>
            <person name="Pang J."/>
            <person name="Liu Y."/>
            <person name="Luo S."/>
            <person name="Meng S."/>
            <person name="Qian L."/>
            <person name="Wei D."/>
            <person name="Dai S."/>
            <person name="Zhou R."/>
        </authorList>
    </citation>
    <scope>NUCLEOTIDE SEQUENCE [LARGE SCALE GENOMIC DNA]</scope>
    <source>
        <strain evidence="1">BV-YZ2020</strain>
    </source>
</reference>
<protein>
    <submittedName>
        <fullName evidence="1">Uncharacterized protein</fullName>
    </submittedName>
</protein>
<name>A0ACB9P7S3_BAUVA</name>
<evidence type="ECO:0000313" key="2">
    <source>
        <dbReference type="Proteomes" id="UP000828941"/>
    </source>
</evidence>
<keyword evidence="2" id="KW-1185">Reference proteome</keyword>
<dbReference type="EMBL" id="CM039430">
    <property type="protein sequence ID" value="KAI4344014.1"/>
    <property type="molecule type" value="Genomic_DNA"/>
</dbReference>
<proteinExistence type="predicted"/>
<comment type="caution">
    <text evidence="1">The sequence shown here is derived from an EMBL/GenBank/DDBJ whole genome shotgun (WGS) entry which is preliminary data.</text>
</comment>
<evidence type="ECO:0000313" key="1">
    <source>
        <dbReference type="EMBL" id="KAI4344014.1"/>
    </source>
</evidence>
<accession>A0ACB9P7S3</accession>
<sequence length="156" mass="17397">MASMLSSPGRMRPSDPNPEVSGRTPPPSNDQVEGAANNGIFHGHEKEPDFAEGLDYLDSRHYTERFKKHDTDYTRRLLSKYFSGKCTLPGNLFYENLAIDGEIIRASRWPCFRTYADRVVGCVDQCSNASTPEAEATSNSANVKHMMKNTSKSETS</sequence>
<dbReference type="Proteomes" id="UP000828941">
    <property type="component" value="Chromosome 5"/>
</dbReference>
<organism evidence="1 2">
    <name type="scientific">Bauhinia variegata</name>
    <name type="common">Purple orchid tree</name>
    <name type="synonym">Phanera variegata</name>
    <dbReference type="NCBI Taxonomy" id="167791"/>
    <lineage>
        <taxon>Eukaryota</taxon>
        <taxon>Viridiplantae</taxon>
        <taxon>Streptophyta</taxon>
        <taxon>Embryophyta</taxon>
        <taxon>Tracheophyta</taxon>
        <taxon>Spermatophyta</taxon>
        <taxon>Magnoliopsida</taxon>
        <taxon>eudicotyledons</taxon>
        <taxon>Gunneridae</taxon>
        <taxon>Pentapetalae</taxon>
        <taxon>rosids</taxon>
        <taxon>fabids</taxon>
        <taxon>Fabales</taxon>
        <taxon>Fabaceae</taxon>
        <taxon>Cercidoideae</taxon>
        <taxon>Cercideae</taxon>
        <taxon>Bauhiniinae</taxon>
        <taxon>Bauhinia</taxon>
    </lineage>
</organism>